<proteinExistence type="predicted"/>
<evidence type="ECO:0000313" key="2">
    <source>
        <dbReference type="Proteomes" id="UP000305517"/>
    </source>
</evidence>
<dbReference type="AlphaFoldDB" id="A0A5R8WIY6"/>
<name>A0A5R8WIY6_9BACT</name>
<gene>
    <name evidence="1" type="ORF">FDY95_24035</name>
</gene>
<dbReference type="Proteomes" id="UP000305517">
    <property type="component" value="Unassembled WGS sequence"/>
</dbReference>
<sequence length="83" mass="8925">MSNFYCKHCGGKQSSISMLTSITCPRHPLGANKGKHALYEGSEKSQYACKNCGSKQSSISMLTSITCPRHPLGANKGKHEPAL</sequence>
<reference evidence="1 2" key="1">
    <citation type="submission" date="2019-05" db="EMBL/GenBank/DDBJ databases">
        <title>Hymenobacter edaphi sp. nov., isolated from abandoned arsenic-contaminated farmland soil.</title>
        <authorList>
            <person name="Nie L."/>
        </authorList>
    </citation>
    <scope>NUCLEOTIDE SEQUENCE [LARGE SCALE GENOMIC DNA]</scope>
    <source>
        <strain evidence="1 2">1-3-3-8</strain>
    </source>
</reference>
<dbReference type="EMBL" id="VAJM01000018">
    <property type="protein sequence ID" value="TLM88435.1"/>
    <property type="molecule type" value="Genomic_DNA"/>
</dbReference>
<comment type="caution">
    <text evidence="1">The sequence shown here is derived from an EMBL/GenBank/DDBJ whole genome shotgun (WGS) entry which is preliminary data.</text>
</comment>
<organism evidence="1 2">
    <name type="scientific">Hymenobacter jeollabukensis</name>
    <dbReference type="NCBI Taxonomy" id="2025313"/>
    <lineage>
        <taxon>Bacteria</taxon>
        <taxon>Pseudomonadati</taxon>
        <taxon>Bacteroidota</taxon>
        <taxon>Cytophagia</taxon>
        <taxon>Cytophagales</taxon>
        <taxon>Hymenobacteraceae</taxon>
        <taxon>Hymenobacter</taxon>
    </lineage>
</organism>
<protein>
    <submittedName>
        <fullName evidence="1">Uncharacterized protein</fullName>
    </submittedName>
</protein>
<evidence type="ECO:0000313" key="1">
    <source>
        <dbReference type="EMBL" id="TLM88435.1"/>
    </source>
</evidence>
<accession>A0A5R8WIY6</accession>
<keyword evidence="2" id="KW-1185">Reference proteome</keyword>
<dbReference type="OrthoDB" id="9801485at2"/>